<dbReference type="GO" id="GO:0009279">
    <property type="term" value="C:cell outer membrane"/>
    <property type="evidence" value="ECO:0007669"/>
    <property type="project" value="UniProtKB-SubCell"/>
</dbReference>
<feature type="signal peptide" evidence="8">
    <location>
        <begin position="1"/>
        <end position="21"/>
    </location>
</feature>
<keyword evidence="6 7" id="KW-0998">Cell outer membrane</keyword>
<dbReference type="SUPFAM" id="SSF56935">
    <property type="entry name" value="Porins"/>
    <property type="match status" value="1"/>
</dbReference>
<name>A0A1Q6A440_9SPHI</name>
<reference evidence="10 11" key="1">
    <citation type="submission" date="2016-11" db="EMBL/GenBank/DDBJ databases">
        <title>Whole Genome Sequencing of Mucilaginibacter polytrichastri RG4-7(T) isolated from the moss sample.</title>
        <authorList>
            <person name="Li Y."/>
        </authorList>
    </citation>
    <scope>NUCLEOTIDE SEQUENCE [LARGE SCALE GENOMIC DNA]</scope>
    <source>
        <strain evidence="10 11">RG4-7</strain>
    </source>
</reference>
<evidence type="ECO:0000256" key="3">
    <source>
        <dbReference type="ARBA" id="ARBA00022452"/>
    </source>
</evidence>
<dbReference type="AlphaFoldDB" id="A0A1Q6A440"/>
<evidence type="ECO:0000313" key="11">
    <source>
        <dbReference type="Proteomes" id="UP000186720"/>
    </source>
</evidence>
<organism evidence="10 11">
    <name type="scientific">Mucilaginibacter polytrichastri</name>
    <dbReference type="NCBI Taxonomy" id="1302689"/>
    <lineage>
        <taxon>Bacteria</taxon>
        <taxon>Pseudomonadati</taxon>
        <taxon>Bacteroidota</taxon>
        <taxon>Sphingobacteriia</taxon>
        <taxon>Sphingobacteriales</taxon>
        <taxon>Sphingobacteriaceae</taxon>
        <taxon>Mucilaginibacter</taxon>
    </lineage>
</organism>
<dbReference type="NCBIfam" id="TIGR04056">
    <property type="entry name" value="OMP_RagA_SusC"/>
    <property type="match status" value="1"/>
</dbReference>
<dbReference type="PROSITE" id="PS52016">
    <property type="entry name" value="TONB_DEPENDENT_REC_3"/>
    <property type="match status" value="1"/>
</dbReference>
<keyword evidence="2 7" id="KW-0813">Transport</keyword>
<protein>
    <recommendedName>
        <fullName evidence="9">TonB-dependent receptor plug domain-containing protein</fullName>
    </recommendedName>
</protein>
<dbReference type="Pfam" id="PF07715">
    <property type="entry name" value="Plug"/>
    <property type="match status" value="1"/>
</dbReference>
<evidence type="ECO:0000256" key="5">
    <source>
        <dbReference type="ARBA" id="ARBA00023136"/>
    </source>
</evidence>
<dbReference type="Proteomes" id="UP000186720">
    <property type="component" value="Unassembled WGS sequence"/>
</dbReference>
<comment type="caution">
    <text evidence="10">The sequence shown here is derived from an EMBL/GenBank/DDBJ whole genome shotgun (WGS) entry which is preliminary data.</text>
</comment>
<comment type="subcellular location">
    <subcellularLocation>
        <location evidence="1 7">Cell outer membrane</location>
        <topology evidence="1 7">Multi-pass membrane protein</topology>
    </subcellularLocation>
</comment>
<dbReference type="NCBIfam" id="TIGR04057">
    <property type="entry name" value="SusC_RagA_signa"/>
    <property type="match status" value="1"/>
</dbReference>
<evidence type="ECO:0000256" key="1">
    <source>
        <dbReference type="ARBA" id="ARBA00004571"/>
    </source>
</evidence>
<keyword evidence="4 7" id="KW-0812">Transmembrane</keyword>
<dbReference type="InterPro" id="IPR036942">
    <property type="entry name" value="Beta-barrel_TonB_sf"/>
</dbReference>
<dbReference type="InterPro" id="IPR037066">
    <property type="entry name" value="Plug_dom_sf"/>
</dbReference>
<proteinExistence type="inferred from homology"/>
<dbReference type="Gene3D" id="2.170.130.10">
    <property type="entry name" value="TonB-dependent receptor, plug domain"/>
    <property type="match status" value="1"/>
</dbReference>
<sequence length="1127" mass="122384">MKLTTLLLIIGLLQVSAKSFSQITLNETNAPVIKVLESIRKQSGYDFFYDKKELKDQKISIKVTNSSLSQTLSQCFKSIAFDYQIVEKNVVITAKEDVMPSVKLVTIAADTLNLHLTIIGENNKPLPGATITVKGSDMNFKFVGESLYKVAAGPDGIVDLKGIKKSALIKVSYVGYITKEVKAKANLSTISLEVGNSSLDETHVIGYSSESRRFSVNSTTVITAQEIADQPVTNVLQALDGRVPGLNISSTSGAPGSQVRAQIRGQNTLPVSVTTAGLNNYNQPLFLLDGLPIPAQNTNIAALQSFGGNNGDVPNSGISPINGLNPSDIESVTILKDADATSIYGSQGANGVILITTKKGKAGKTQFNLQVNDQVNTNTRPYQMLNTQQYLQIRQQAYASDKITPTALNAPDLTVYDQNKYTNFAKNFFDRSSSNTDIHASLSGGSDNSTFYTSLGYTNSNYNFPGDYADKRLTLHTAYHYNSVNKKLTVDFGTDLSNDHNNSSASPNIATALSLPPNTPDLTDANGNLIWNYKGVDITNYQIEAYLKQPASLQSFLLNSTFNLGYEILPGLKITLNAGYGRGNTNEYLAFPLGSQSPLITTTSASFAQATNQTIYVEPQITYKRIIGKGVFNALLGGSYKKQFGDQLSQLGTGFSNDALLGSISNAAAITATDNPTIYKYADVFARLGYIYNNKYIISLTGNRDATSDFGPGRQFGNFGSAGLGWIFSEEVGFKKLLPVVSYAKLSANYGTTGTDPGSAYLFHDFAGANPNGLPFQGTSTLYPLNLNNPVFSWATKKALNVALDFGLFNNKLLINTSYYINRTSDQLINATLPIQTGFNTVYENQNATVQDKGLEITITSTNIRTQNFSWTTSFQISGNRNKLVAFPGLATSPYASQITIGLPTTEIYAYQYKGVDPATGIFQFYGADGKTVVQYPNPSLAAQGGDKVPLGDLAPRFQGGFGNTFKYKNLSLSIYCSFSDQNLAPNYLYGMYSNSVMVPGTERNFPTSILGQYWEKPGDSKPLEKLTSGKGGFFSSFPVTYAASNFINSSGAYSKDFYVRVKTVALSYTLPAEWVKSLHMSNARVFINAENLLTFTGYKFLDPETPGLYYTLPLQRIVSGGLSLDF</sequence>
<dbReference type="STRING" id="1302689.RG47T_4248"/>
<dbReference type="RefSeq" id="WP_245770841.1">
    <property type="nucleotide sequence ID" value="NZ_FPAM01000009.1"/>
</dbReference>
<dbReference type="Gene3D" id="2.40.170.20">
    <property type="entry name" value="TonB-dependent receptor, beta-barrel domain"/>
    <property type="match status" value="1"/>
</dbReference>
<dbReference type="InterPro" id="IPR023996">
    <property type="entry name" value="TonB-dep_OMP_SusC/RagA"/>
</dbReference>
<evidence type="ECO:0000256" key="8">
    <source>
        <dbReference type="SAM" id="SignalP"/>
    </source>
</evidence>
<accession>A0A1Q6A440</accession>
<keyword evidence="11" id="KW-1185">Reference proteome</keyword>
<dbReference type="EMBL" id="MPPL01000001">
    <property type="protein sequence ID" value="OKS88770.1"/>
    <property type="molecule type" value="Genomic_DNA"/>
</dbReference>
<evidence type="ECO:0000313" key="10">
    <source>
        <dbReference type="EMBL" id="OKS88770.1"/>
    </source>
</evidence>
<evidence type="ECO:0000256" key="4">
    <source>
        <dbReference type="ARBA" id="ARBA00022692"/>
    </source>
</evidence>
<gene>
    <name evidence="10" type="ORF">RG47T_4248</name>
</gene>
<feature type="chain" id="PRO_5010275789" description="TonB-dependent receptor plug domain-containing protein" evidence="8">
    <location>
        <begin position="22"/>
        <end position="1127"/>
    </location>
</feature>
<keyword evidence="3 7" id="KW-1134">Transmembrane beta strand</keyword>
<feature type="domain" description="TonB-dependent receptor plug" evidence="9">
    <location>
        <begin position="216"/>
        <end position="352"/>
    </location>
</feature>
<keyword evidence="5 7" id="KW-0472">Membrane</keyword>
<dbReference type="InterPro" id="IPR039426">
    <property type="entry name" value="TonB-dep_rcpt-like"/>
</dbReference>
<evidence type="ECO:0000256" key="7">
    <source>
        <dbReference type="PROSITE-ProRule" id="PRU01360"/>
    </source>
</evidence>
<comment type="similarity">
    <text evidence="7">Belongs to the TonB-dependent receptor family.</text>
</comment>
<evidence type="ECO:0000259" key="9">
    <source>
        <dbReference type="Pfam" id="PF07715"/>
    </source>
</evidence>
<dbReference type="InterPro" id="IPR012910">
    <property type="entry name" value="Plug_dom"/>
</dbReference>
<evidence type="ECO:0000256" key="6">
    <source>
        <dbReference type="ARBA" id="ARBA00023237"/>
    </source>
</evidence>
<evidence type="ECO:0000256" key="2">
    <source>
        <dbReference type="ARBA" id="ARBA00022448"/>
    </source>
</evidence>
<dbReference type="Gene3D" id="3.55.50.30">
    <property type="match status" value="1"/>
</dbReference>
<keyword evidence="8" id="KW-0732">Signal</keyword>
<dbReference type="InterPro" id="IPR023997">
    <property type="entry name" value="TonB-dep_OMP_SusC/RagA_CS"/>
</dbReference>